<keyword evidence="5" id="KW-1185">Reference proteome</keyword>
<accession>A0A5D3WN26</accession>
<dbReference type="SUPFAM" id="SSF55811">
    <property type="entry name" value="Nudix"/>
    <property type="match status" value="1"/>
</dbReference>
<proteinExistence type="inferred from homology"/>
<feature type="domain" description="Nudix hydrolase" evidence="3">
    <location>
        <begin position="27"/>
        <end position="151"/>
    </location>
</feature>
<organism evidence="4 5">
    <name type="scientific">Geothermobacter ehrlichii</name>
    <dbReference type="NCBI Taxonomy" id="213224"/>
    <lineage>
        <taxon>Bacteria</taxon>
        <taxon>Pseudomonadati</taxon>
        <taxon>Thermodesulfobacteriota</taxon>
        <taxon>Desulfuromonadia</taxon>
        <taxon>Desulfuromonadales</taxon>
        <taxon>Geothermobacteraceae</taxon>
        <taxon>Geothermobacter</taxon>
    </lineage>
</organism>
<dbReference type="EMBL" id="VNIB01000001">
    <property type="protein sequence ID" value="TYO99971.1"/>
    <property type="molecule type" value="Genomic_DNA"/>
</dbReference>
<dbReference type="GO" id="GO:0016787">
    <property type="term" value="F:hydrolase activity"/>
    <property type="evidence" value="ECO:0007669"/>
    <property type="project" value="UniProtKB-KW"/>
</dbReference>
<dbReference type="PANTHER" id="PTHR43736:SF1">
    <property type="entry name" value="DIHYDRONEOPTERIN TRIPHOSPHATE DIPHOSPHATASE"/>
    <property type="match status" value="1"/>
</dbReference>
<dbReference type="Pfam" id="PF00293">
    <property type="entry name" value="NUDIX"/>
    <property type="match status" value="1"/>
</dbReference>
<dbReference type="InterPro" id="IPR020084">
    <property type="entry name" value="NUDIX_hydrolase_CS"/>
</dbReference>
<comment type="similarity">
    <text evidence="2">Belongs to the Nudix hydrolase family.</text>
</comment>
<dbReference type="PRINTS" id="PR00502">
    <property type="entry name" value="NUDIXFAMILY"/>
</dbReference>
<protein>
    <submittedName>
        <fullName evidence="4">8-oxo-dGTP diphosphatase</fullName>
    </submittedName>
</protein>
<name>A0A5D3WN26_9BACT</name>
<reference evidence="4 5" key="1">
    <citation type="submission" date="2019-07" db="EMBL/GenBank/DDBJ databases">
        <title>Genomic Encyclopedia of Type Strains, Phase IV (KMG-IV): sequencing the most valuable type-strain genomes for metagenomic binning, comparative biology and taxonomic classification.</title>
        <authorList>
            <person name="Goeker M."/>
        </authorList>
    </citation>
    <scope>NUCLEOTIDE SEQUENCE [LARGE SCALE GENOMIC DNA]</scope>
    <source>
        <strain evidence="4 5">SS015</strain>
    </source>
</reference>
<dbReference type="InterPro" id="IPR015797">
    <property type="entry name" value="NUDIX_hydrolase-like_dom_sf"/>
</dbReference>
<dbReference type="OrthoDB" id="9761969at2"/>
<dbReference type="PROSITE" id="PS51462">
    <property type="entry name" value="NUDIX"/>
    <property type="match status" value="1"/>
</dbReference>
<sequence length="164" mass="18105">MKKTAKHSSAPTITCPECGSVIARRRNPFPTVDVIIRKQNAVLLIERKNPPHGWALPGGFVDYGESVEQAAVREIREETGLEIDDLTLFGVYSDPDRDPRQHNLSVVFTATGEGDPVAGDDAGKARWFPLDRLPSPLCFDHDRILADYVRRLFGAGGSRLVPLL</sequence>
<evidence type="ECO:0000256" key="1">
    <source>
        <dbReference type="ARBA" id="ARBA00022801"/>
    </source>
</evidence>
<evidence type="ECO:0000256" key="2">
    <source>
        <dbReference type="RuleBase" id="RU003476"/>
    </source>
</evidence>
<evidence type="ECO:0000313" key="5">
    <source>
        <dbReference type="Proteomes" id="UP000324159"/>
    </source>
</evidence>
<gene>
    <name evidence="4" type="ORF">EDC39_101131</name>
</gene>
<dbReference type="Proteomes" id="UP000324159">
    <property type="component" value="Unassembled WGS sequence"/>
</dbReference>
<dbReference type="PANTHER" id="PTHR43736">
    <property type="entry name" value="ADP-RIBOSE PYROPHOSPHATASE"/>
    <property type="match status" value="1"/>
</dbReference>
<dbReference type="PROSITE" id="PS00893">
    <property type="entry name" value="NUDIX_BOX"/>
    <property type="match status" value="1"/>
</dbReference>
<dbReference type="InterPro" id="IPR000086">
    <property type="entry name" value="NUDIX_hydrolase_dom"/>
</dbReference>
<dbReference type="Gene3D" id="3.90.79.10">
    <property type="entry name" value="Nucleoside Triphosphate Pyrophosphohydrolase"/>
    <property type="match status" value="1"/>
</dbReference>
<dbReference type="CDD" id="cd18873">
    <property type="entry name" value="NUDIX_NadM_like"/>
    <property type="match status" value="1"/>
</dbReference>
<keyword evidence="1 2" id="KW-0378">Hydrolase</keyword>
<dbReference type="InterPro" id="IPR020476">
    <property type="entry name" value="Nudix_hydrolase"/>
</dbReference>
<evidence type="ECO:0000259" key="3">
    <source>
        <dbReference type="PROSITE" id="PS51462"/>
    </source>
</evidence>
<comment type="caution">
    <text evidence="4">The sequence shown here is derived from an EMBL/GenBank/DDBJ whole genome shotgun (WGS) entry which is preliminary data.</text>
</comment>
<evidence type="ECO:0000313" key="4">
    <source>
        <dbReference type="EMBL" id="TYO99971.1"/>
    </source>
</evidence>
<dbReference type="RefSeq" id="WP_148894166.1">
    <property type="nucleotide sequence ID" value="NZ_VNIB01000001.1"/>
</dbReference>
<dbReference type="AlphaFoldDB" id="A0A5D3WN26"/>